<evidence type="ECO:0000313" key="2">
    <source>
        <dbReference type="EMBL" id="CAD6187058.1"/>
    </source>
</evidence>
<dbReference type="OrthoDB" id="5868671at2759"/>
<name>A0A8S1GWR5_9PELO</name>
<feature type="chain" id="PRO_5035743895" description="C-type lectin domain-containing protein" evidence="1">
    <location>
        <begin position="18"/>
        <end position="250"/>
    </location>
</feature>
<dbReference type="SUPFAM" id="SSF56436">
    <property type="entry name" value="C-type lectin-like"/>
    <property type="match status" value="1"/>
</dbReference>
<keyword evidence="1" id="KW-0732">Signal</keyword>
<feature type="signal peptide" evidence="1">
    <location>
        <begin position="1"/>
        <end position="17"/>
    </location>
</feature>
<gene>
    <name evidence="2" type="ORF">CAUJ_LOCUS2977</name>
</gene>
<dbReference type="PANTHER" id="PTHR23124">
    <property type="entry name" value="C-TYPE LECTIN DOMAIN-CONTAINING PROTEIN-RELATED-RELATED"/>
    <property type="match status" value="1"/>
</dbReference>
<evidence type="ECO:0008006" key="4">
    <source>
        <dbReference type="Google" id="ProtNLM"/>
    </source>
</evidence>
<dbReference type="InterPro" id="IPR016187">
    <property type="entry name" value="CTDL_fold"/>
</dbReference>
<evidence type="ECO:0000256" key="1">
    <source>
        <dbReference type="SAM" id="SignalP"/>
    </source>
</evidence>
<comment type="caution">
    <text evidence="2">The sequence shown here is derived from an EMBL/GenBank/DDBJ whole genome shotgun (WGS) entry which is preliminary data.</text>
</comment>
<reference evidence="2" key="1">
    <citation type="submission" date="2020-10" db="EMBL/GenBank/DDBJ databases">
        <authorList>
            <person name="Kikuchi T."/>
        </authorList>
    </citation>
    <scope>NUCLEOTIDE SEQUENCE</scope>
    <source>
        <strain evidence="2">NKZ352</strain>
    </source>
</reference>
<evidence type="ECO:0000313" key="3">
    <source>
        <dbReference type="Proteomes" id="UP000835052"/>
    </source>
</evidence>
<dbReference type="PANTHER" id="PTHR23124:SF148">
    <property type="entry name" value="C-TYPE LECTIN DOMAIN-CONTAINING PROTEIN-RELATED"/>
    <property type="match status" value="1"/>
</dbReference>
<dbReference type="EMBL" id="CAJGYM010000005">
    <property type="protein sequence ID" value="CAD6187058.1"/>
    <property type="molecule type" value="Genomic_DNA"/>
</dbReference>
<dbReference type="CDD" id="cd00037">
    <property type="entry name" value="CLECT"/>
    <property type="match status" value="1"/>
</dbReference>
<dbReference type="Gene3D" id="3.10.100.10">
    <property type="entry name" value="Mannose-Binding Protein A, subunit A"/>
    <property type="match status" value="1"/>
</dbReference>
<sequence length="250" mass="27809">MLVGVIFVSLVLSSVEACGGKFSTTPPPVTTSLGSTKTTLPPPPCPKDWLPFKRTDGRFWCMTVNMTKMTAANAQSACEEQGANLNGFETDEEYTAMESYLLSKKFTGQVHLGGKRRAGCTASADVPYNKNPSSPCSRDNLFECRTESHRQTRSDPIGTRKVLPSRSLWKFVSQLLSTASREIKRSTTSHVPARCTSCAESTPRQLDDQLLIRIITKNNYARYLMNFSQFFKLVEQLSGSSKEIIKTIWT</sequence>
<accession>A0A8S1GWR5</accession>
<protein>
    <recommendedName>
        <fullName evidence="4">C-type lectin domain-containing protein</fullName>
    </recommendedName>
</protein>
<keyword evidence="3" id="KW-1185">Reference proteome</keyword>
<proteinExistence type="predicted"/>
<dbReference type="Proteomes" id="UP000835052">
    <property type="component" value="Unassembled WGS sequence"/>
</dbReference>
<organism evidence="2 3">
    <name type="scientific">Caenorhabditis auriculariae</name>
    <dbReference type="NCBI Taxonomy" id="2777116"/>
    <lineage>
        <taxon>Eukaryota</taxon>
        <taxon>Metazoa</taxon>
        <taxon>Ecdysozoa</taxon>
        <taxon>Nematoda</taxon>
        <taxon>Chromadorea</taxon>
        <taxon>Rhabditida</taxon>
        <taxon>Rhabditina</taxon>
        <taxon>Rhabditomorpha</taxon>
        <taxon>Rhabditoidea</taxon>
        <taxon>Rhabditidae</taxon>
        <taxon>Peloderinae</taxon>
        <taxon>Caenorhabditis</taxon>
    </lineage>
</organism>
<dbReference type="InterPro" id="IPR016186">
    <property type="entry name" value="C-type_lectin-like/link_sf"/>
</dbReference>
<dbReference type="AlphaFoldDB" id="A0A8S1GWR5"/>